<dbReference type="EMBL" id="CP034015">
    <property type="protein sequence ID" value="AZG74059.1"/>
    <property type="molecule type" value="Genomic_DNA"/>
</dbReference>
<comment type="similarity">
    <text evidence="4">Belongs to the glucose-1-phosphate thymidylyltransferase family.</text>
</comment>
<dbReference type="SUPFAM" id="SSF53448">
    <property type="entry name" value="Nucleotide-diphospho-sugar transferases"/>
    <property type="match status" value="1"/>
</dbReference>
<dbReference type="InterPro" id="IPR005907">
    <property type="entry name" value="G1P_thy_trans_s"/>
</dbReference>
<evidence type="ECO:0000256" key="4">
    <source>
        <dbReference type="ARBA" id="ARBA00010480"/>
    </source>
</evidence>
<comment type="pathway">
    <text evidence="2">Carbohydrate biosynthesis; dTDP-L-rhamnose biosynthesis.</text>
</comment>
<evidence type="ECO:0000313" key="13">
    <source>
        <dbReference type="Proteomes" id="UP000278035"/>
    </source>
</evidence>
<keyword evidence="7" id="KW-0548">Nucleotidyltransferase</keyword>
<evidence type="ECO:0000256" key="8">
    <source>
        <dbReference type="ARBA" id="ARBA00022723"/>
    </source>
</evidence>
<gene>
    <name evidence="12" type="ORF">EGC82_15665</name>
</gene>
<evidence type="ECO:0000256" key="7">
    <source>
        <dbReference type="ARBA" id="ARBA00022695"/>
    </source>
</evidence>
<sequence length="104" mass="11499">MRKGILLAGGSGTQLYPITQVVCKQLLPIYDKPMVYYPLSALIQVGITDILVIFTPTYLPLFKSLLLSLLMPLLHNVHQLQHALQSLSSTSCTTPFGYHVAKSQ</sequence>
<evidence type="ECO:0000256" key="5">
    <source>
        <dbReference type="ARBA" id="ARBA00012461"/>
    </source>
</evidence>
<evidence type="ECO:0000256" key="3">
    <source>
        <dbReference type="ARBA" id="ARBA00005125"/>
    </source>
</evidence>
<organism evidence="12 13">
    <name type="scientific">Shewanella livingstonensis</name>
    <dbReference type="NCBI Taxonomy" id="150120"/>
    <lineage>
        <taxon>Bacteria</taxon>
        <taxon>Pseudomonadati</taxon>
        <taxon>Pseudomonadota</taxon>
        <taxon>Gammaproteobacteria</taxon>
        <taxon>Alteromonadales</taxon>
        <taxon>Shewanellaceae</taxon>
        <taxon>Shewanella</taxon>
    </lineage>
</organism>
<dbReference type="PANTHER" id="PTHR43532:SF1">
    <property type="entry name" value="GLUCOSE-1-PHOSPHATE THYMIDYLYLTRANSFERASE 1"/>
    <property type="match status" value="1"/>
</dbReference>
<dbReference type="GO" id="GO:0008879">
    <property type="term" value="F:glucose-1-phosphate thymidylyltransferase activity"/>
    <property type="evidence" value="ECO:0007669"/>
    <property type="project" value="UniProtKB-EC"/>
</dbReference>
<dbReference type="EC" id="2.7.7.24" evidence="5"/>
<evidence type="ECO:0000256" key="9">
    <source>
        <dbReference type="ARBA" id="ARBA00022842"/>
    </source>
</evidence>
<evidence type="ECO:0000313" key="12">
    <source>
        <dbReference type="EMBL" id="AZG74059.1"/>
    </source>
</evidence>
<comment type="catalytic activity">
    <reaction evidence="10">
        <text>dTTP + alpha-D-glucose 1-phosphate + H(+) = dTDP-alpha-D-glucose + diphosphate</text>
        <dbReference type="Rhea" id="RHEA:15225"/>
        <dbReference type="ChEBI" id="CHEBI:15378"/>
        <dbReference type="ChEBI" id="CHEBI:33019"/>
        <dbReference type="ChEBI" id="CHEBI:37568"/>
        <dbReference type="ChEBI" id="CHEBI:57477"/>
        <dbReference type="ChEBI" id="CHEBI:58601"/>
        <dbReference type="EC" id="2.7.7.24"/>
    </reaction>
</comment>
<evidence type="ECO:0000256" key="2">
    <source>
        <dbReference type="ARBA" id="ARBA00004781"/>
    </source>
</evidence>
<evidence type="ECO:0000256" key="6">
    <source>
        <dbReference type="ARBA" id="ARBA00022679"/>
    </source>
</evidence>
<name>A0A3G8LWP4_9GAMM</name>
<feature type="domain" description="Nucleotidyl transferase" evidence="11">
    <location>
        <begin position="3"/>
        <end position="66"/>
    </location>
</feature>
<dbReference type="PANTHER" id="PTHR43532">
    <property type="entry name" value="GLUCOSE-1-PHOSPHATE THYMIDYLYLTRANSFERASE"/>
    <property type="match status" value="1"/>
</dbReference>
<comment type="cofactor">
    <cofactor evidence="1">
        <name>Mg(2+)</name>
        <dbReference type="ChEBI" id="CHEBI:18420"/>
    </cofactor>
</comment>
<dbReference type="Gene3D" id="3.90.550.10">
    <property type="entry name" value="Spore Coat Polysaccharide Biosynthesis Protein SpsA, Chain A"/>
    <property type="match status" value="1"/>
</dbReference>
<dbReference type="InterPro" id="IPR005835">
    <property type="entry name" value="NTP_transferase_dom"/>
</dbReference>
<proteinExistence type="inferred from homology"/>
<dbReference type="Pfam" id="PF00483">
    <property type="entry name" value="NTP_transferase"/>
    <property type="match status" value="1"/>
</dbReference>
<dbReference type="InterPro" id="IPR029044">
    <property type="entry name" value="Nucleotide-diphossugar_trans"/>
</dbReference>
<comment type="pathway">
    <text evidence="3">Bacterial outer membrane biogenesis; LPS O-antigen biosynthesis.</text>
</comment>
<evidence type="ECO:0000256" key="1">
    <source>
        <dbReference type="ARBA" id="ARBA00001946"/>
    </source>
</evidence>
<dbReference type="OrthoDB" id="9803871at2"/>
<reference evidence="13" key="1">
    <citation type="submission" date="2018-11" db="EMBL/GenBank/DDBJ databases">
        <title>Shewanella sp. M2.</title>
        <authorList>
            <person name="Hwang Y.J."/>
            <person name="Hwang C.Y."/>
        </authorList>
    </citation>
    <scope>NUCLEOTIDE SEQUENCE [LARGE SCALE GENOMIC DNA]</scope>
    <source>
        <strain evidence="13">LMG 19866</strain>
    </source>
</reference>
<evidence type="ECO:0000256" key="10">
    <source>
        <dbReference type="ARBA" id="ARBA00049336"/>
    </source>
</evidence>
<dbReference type="AlphaFoldDB" id="A0A3G8LWP4"/>
<dbReference type="GO" id="GO:0046872">
    <property type="term" value="F:metal ion binding"/>
    <property type="evidence" value="ECO:0007669"/>
    <property type="project" value="UniProtKB-KW"/>
</dbReference>
<accession>A0A3G8LWP4</accession>
<keyword evidence="6" id="KW-0808">Transferase</keyword>
<evidence type="ECO:0000259" key="11">
    <source>
        <dbReference type="Pfam" id="PF00483"/>
    </source>
</evidence>
<dbReference type="Proteomes" id="UP000278035">
    <property type="component" value="Chromosome"/>
</dbReference>
<keyword evidence="9" id="KW-0460">Magnesium</keyword>
<dbReference type="KEGG" id="slj:EGC82_15665"/>
<keyword evidence="13" id="KW-1185">Reference proteome</keyword>
<keyword evidence="8" id="KW-0479">Metal-binding</keyword>
<protein>
    <recommendedName>
        <fullName evidence="5">glucose-1-phosphate thymidylyltransferase</fullName>
        <ecNumber evidence="5">2.7.7.24</ecNumber>
    </recommendedName>
</protein>